<accession>A0A6I6MJF3</accession>
<proteinExistence type="predicted"/>
<dbReference type="InterPro" id="IPR000182">
    <property type="entry name" value="GNAT_dom"/>
</dbReference>
<evidence type="ECO:0000259" key="1">
    <source>
        <dbReference type="PROSITE" id="PS51186"/>
    </source>
</evidence>
<feature type="domain" description="N-acetyltransferase" evidence="1">
    <location>
        <begin position="22"/>
        <end position="167"/>
    </location>
</feature>
<keyword evidence="3" id="KW-1185">Reference proteome</keyword>
<protein>
    <submittedName>
        <fullName evidence="2">Putative acetyltransferase</fullName>
    </submittedName>
</protein>
<gene>
    <name evidence="2" type="ORF">DSM104635_00055</name>
</gene>
<keyword evidence="2" id="KW-0808">Transferase</keyword>
<organism evidence="2 3">
    <name type="scientific">Terricaulis silvestris</name>
    <dbReference type="NCBI Taxonomy" id="2686094"/>
    <lineage>
        <taxon>Bacteria</taxon>
        <taxon>Pseudomonadati</taxon>
        <taxon>Pseudomonadota</taxon>
        <taxon>Alphaproteobacteria</taxon>
        <taxon>Caulobacterales</taxon>
        <taxon>Caulobacteraceae</taxon>
        <taxon>Terricaulis</taxon>
    </lineage>
</organism>
<dbReference type="AlphaFoldDB" id="A0A6I6MJF3"/>
<sequence length="185" mass="19641">MEATAHAVFVWRKPPDPSRQQPVIRDAAPSDYPAIRAVISHAFGQTEEANLVEKLRADGDVLVELVAASDIAIQGHIFYSPLAIEGPDYTIKAAALAPVSVLKAFQKSGIGSALIRAGNARCAELGLDAIVVLGHEAYYPKFGFSASLAESLEAPFSGPHFMALELKPGALKQGGKLRYAKAFGL</sequence>
<evidence type="ECO:0000313" key="2">
    <source>
        <dbReference type="EMBL" id="QGZ93248.1"/>
    </source>
</evidence>
<dbReference type="Proteomes" id="UP000431269">
    <property type="component" value="Chromosome"/>
</dbReference>
<dbReference type="InterPro" id="IPR016181">
    <property type="entry name" value="Acyl_CoA_acyltransferase"/>
</dbReference>
<dbReference type="Gene3D" id="3.40.630.30">
    <property type="match status" value="1"/>
</dbReference>
<dbReference type="SUPFAM" id="SSF55729">
    <property type="entry name" value="Acyl-CoA N-acyltransferases (Nat)"/>
    <property type="match status" value="1"/>
</dbReference>
<evidence type="ECO:0000313" key="3">
    <source>
        <dbReference type="Proteomes" id="UP000431269"/>
    </source>
</evidence>
<name>A0A6I6MJF3_9CAUL</name>
<dbReference type="EMBL" id="CP047045">
    <property type="protein sequence ID" value="QGZ93248.1"/>
    <property type="molecule type" value="Genomic_DNA"/>
</dbReference>
<dbReference type="CDD" id="cd04301">
    <property type="entry name" value="NAT_SF"/>
    <property type="match status" value="1"/>
</dbReference>
<reference evidence="3" key="1">
    <citation type="submission" date="2019-12" db="EMBL/GenBank/DDBJ databases">
        <title>Complete genome of Terracaulis silvestris 0127_4.</title>
        <authorList>
            <person name="Vieira S."/>
            <person name="Riedel T."/>
            <person name="Sproer C."/>
            <person name="Pascual J."/>
            <person name="Boedeker C."/>
            <person name="Overmann J."/>
        </authorList>
    </citation>
    <scope>NUCLEOTIDE SEQUENCE [LARGE SCALE GENOMIC DNA]</scope>
    <source>
        <strain evidence="3">0127_4</strain>
    </source>
</reference>
<dbReference type="KEGG" id="tsv:DSM104635_00055"/>
<dbReference type="GO" id="GO:0016747">
    <property type="term" value="F:acyltransferase activity, transferring groups other than amino-acyl groups"/>
    <property type="evidence" value="ECO:0007669"/>
    <property type="project" value="InterPro"/>
</dbReference>
<dbReference type="PROSITE" id="PS51186">
    <property type="entry name" value="GNAT"/>
    <property type="match status" value="1"/>
</dbReference>